<evidence type="ECO:0000259" key="6">
    <source>
        <dbReference type="Pfam" id="PF03168"/>
    </source>
</evidence>
<reference evidence="7 8" key="1">
    <citation type="journal article" date="2023" name="Plants (Basel)">
        <title>Bridging the Gap: Combining Genomics and Transcriptomics Approaches to Understand Stylosanthes scabra, an Orphan Legume from the Brazilian Caatinga.</title>
        <authorList>
            <person name="Ferreira-Neto J.R.C."/>
            <person name="da Silva M.D."/>
            <person name="Binneck E."/>
            <person name="de Melo N.F."/>
            <person name="da Silva R.H."/>
            <person name="de Melo A.L.T.M."/>
            <person name="Pandolfi V."/>
            <person name="Bustamante F.O."/>
            <person name="Brasileiro-Vidal A.C."/>
            <person name="Benko-Iseppon A.M."/>
        </authorList>
    </citation>
    <scope>NUCLEOTIDE SEQUENCE [LARGE SCALE GENOMIC DNA]</scope>
    <source>
        <tissue evidence="7">Leaves</tissue>
    </source>
</reference>
<comment type="caution">
    <text evidence="7">The sequence shown here is derived from an EMBL/GenBank/DDBJ whole genome shotgun (WGS) entry which is preliminary data.</text>
</comment>
<keyword evidence="8" id="KW-1185">Reference proteome</keyword>
<dbReference type="InterPro" id="IPR044839">
    <property type="entry name" value="NDR1-like"/>
</dbReference>
<keyword evidence="3 5" id="KW-1133">Transmembrane helix</keyword>
<evidence type="ECO:0000256" key="1">
    <source>
        <dbReference type="ARBA" id="ARBA00004167"/>
    </source>
</evidence>
<comment type="subcellular location">
    <subcellularLocation>
        <location evidence="1">Membrane</location>
        <topology evidence="1">Single-pass membrane protein</topology>
    </subcellularLocation>
</comment>
<dbReference type="InterPro" id="IPR004864">
    <property type="entry name" value="LEA_2"/>
</dbReference>
<name>A0ABU6XZ43_9FABA</name>
<keyword evidence="4 5" id="KW-0472">Membrane</keyword>
<feature type="transmembrane region" description="Helical" evidence="5">
    <location>
        <begin position="39"/>
        <end position="60"/>
    </location>
</feature>
<dbReference type="SUPFAM" id="SSF117070">
    <property type="entry name" value="LEA14-like"/>
    <property type="match status" value="1"/>
</dbReference>
<gene>
    <name evidence="7" type="ORF">PIB30_000653</name>
</gene>
<dbReference type="EMBL" id="JASCZI010241657">
    <property type="protein sequence ID" value="MED6203567.1"/>
    <property type="molecule type" value="Genomic_DNA"/>
</dbReference>
<keyword evidence="2 5" id="KW-0812">Transmembrane</keyword>
<evidence type="ECO:0000256" key="4">
    <source>
        <dbReference type="ARBA" id="ARBA00023136"/>
    </source>
</evidence>
<evidence type="ECO:0000313" key="7">
    <source>
        <dbReference type="EMBL" id="MED6203567.1"/>
    </source>
</evidence>
<dbReference type="Proteomes" id="UP001341840">
    <property type="component" value="Unassembled WGS sequence"/>
</dbReference>
<dbReference type="PANTHER" id="PTHR31234:SF3">
    <property type="entry name" value="LATE EMBRYOGENESIS ABUNDANT (LEA) HYDROXYPROLINE-RICH GLYCOPROTEIN FAMILY"/>
    <property type="match status" value="1"/>
</dbReference>
<dbReference type="Gene3D" id="2.60.40.1820">
    <property type="match status" value="1"/>
</dbReference>
<protein>
    <recommendedName>
        <fullName evidence="6">Late embryogenesis abundant protein LEA-2 subgroup domain-containing protein</fullName>
    </recommendedName>
</protein>
<dbReference type="PANTHER" id="PTHR31234">
    <property type="entry name" value="LATE EMBRYOGENESIS ABUNDANT (LEA) HYDROXYPROLINE-RICH GLYCOPROTEIN FAMILY"/>
    <property type="match status" value="1"/>
</dbReference>
<accession>A0ABU6XZ43</accession>
<feature type="domain" description="Late embryogenesis abundant protein LEA-2 subgroup" evidence="6">
    <location>
        <begin position="94"/>
        <end position="190"/>
    </location>
</feature>
<evidence type="ECO:0000256" key="3">
    <source>
        <dbReference type="ARBA" id="ARBA00022989"/>
    </source>
</evidence>
<evidence type="ECO:0000313" key="8">
    <source>
        <dbReference type="Proteomes" id="UP001341840"/>
    </source>
</evidence>
<proteinExistence type="predicted"/>
<organism evidence="7 8">
    <name type="scientific">Stylosanthes scabra</name>
    <dbReference type="NCBI Taxonomy" id="79078"/>
    <lineage>
        <taxon>Eukaryota</taxon>
        <taxon>Viridiplantae</taxon>
        <taxon>Streptophyta</taxon>
        <taxon>Embryophyta</taxon>
        <taxon>Tracheophyta</taxon>
        <taxon>Spermatophyta</taxon>
        <taxon>Magnoliopsida</taxon>
        <taxon>eudicotyledons</taxon>
        <taxon>Gunneridae</taxon>
        <taxon>Pentapetalae</taxon>
        <taxon>rosids</taxon>
        <taxon>fabids</taxon>
        <taxon>Fabales</taxon>
        <taxon>Fabaceae</taxon>
        <taxon>Papilionoideae</taxon>
        <taxon>50 kb inversion clade</taxon>
        <taxon>dalbergioids sensu lato</taxon>
        <taxon>Dalbergieae</taxon>
        <taxon>Pterocarpus clade</taxon>
        <taxon>Stylosanthes</taxon>
    </lineage>
</organism>
<sequence>MAQDVLHHQNSNKHSRIDQETKTLYYKPTHQQRSSSKCFVFLLAAFVFLCAALLVFASIVRIRNPQVKLTSATLTQIHYSSTTSSSFNATLLAHLTITNPNYGGFSYDNSEVSVVYGGGVRFGDIARLGKDTVKARESKGINVSMKVRSPNNVTLLAGNHSGAFNLTSYAKFNGTVRLLKIIKKRNNIEVACLINLNFTSHQVQAIHC</sequence>
<dbReference type="Pfam" id="PF03168">
    <property type="entry name" value="LEA_2"/>
    <property type="match status" value="1"/>
</dbReference>
<evidence type="ECO:0000256" key="5">
    <source>
        <dbReference type="SAM" id="Phobius"/>
    </source>
</evidence>
<evidence type="ECO:0000256" key="2">
    <source>
        <dbReference type="ARBA" id="ARBA00022692"/>
    </source>
</evidence>